<keyword evidence="4" id="KW-0963">Cytoplasm</keyword>
<dbReference type="InterPro" id="IPR053925">
    <property type="entry name" value="RecX_HTH_3rd"/>
</dbReference>
<feature type="compositionally biased region" description="Basic and acidic residues" evidence="5">
    <location>
        <begin position="68"/>
        <end position="82"/>
    </location>
</feature>
<reference evidence="8" key="2">
    <citation type="submission" date="2020-07" db="EMBL/GenBank/DDBJ databases">
        <authorList>
            <person name="Vera ALvarez R."/>
            <person name="Arias-Moreno D.M."/>
            <person name="Jimenez-Jacinto V."/>
            <person name="Jimenez-Bremont J.F."/>
            <person name="Swaminathan K."/>
            <person name="Moose S.P."/>
            <person name="Guerrero-Gonzalez M.L."/>
            <person name="Marino-Ramirez L."/>
            <person name="Landsman D."/>
            <person name="Rodriguez-Kessler M."/>
            <person name="Delgado-Sanchez P."/>
        </authorList>
    </citation>
    <scope>NUCLEOTIDE SEQUENCE</scope>
    <source>
        <tissue evidence="8">Cladode</tissue>
    </source>
</reference>
<dbReference type="AlphaFoldDB" id="A0A7C9B038"/>
<dbReference type="InterPro" id="IPR053924">
    <property type="entry name" value="RecX_HTH_2nd"/>
</dbReference>
<name>A0A7C9B038_OPUST</name>
<protein>
    <recommendedName>
        <fullName evidence="3">Regulatory protein RecX</fullName>
    </recommendedName>
</protein>
<sequence length="447" mass="49922">MSIMVAGNLISRFSFNLHPRLVLLSRLKKSGVRCFAANASDPGFPVRYMPKKRADANQIQDSTSGDGSTKDVGMHNRSDSHHHGCNYSGKASNIRNQKSSTGLAGNSNHGFSHDIEGQQVKMGPLEEAVEELQTRQGSFRGQCLPCSQQISYSSKAPGSGYIEMPKEILQELLIYQNSGQGHWSEVNQEISCYDGAIDSEYMEASEEIVEEIRISEGGGQGKQGRLKSCRTKQDAEKLAVELLAKRGFTAMELRKKLISKHFPLNIVHAVIHDFLERGLINDQLYAETFSQSRWTSSSWGPRRIKHALLKKGVSETDVEKAVKLVFKDGEDGEQNSNTKLSSSSMEQLYMQASKQWQRSQNAASETRKARVIRWLQYRGFDWGVVGIILKKLESGHPPKAFRSHKTATYNEMGVSLSRLVNGKDCLHLNKPYSLKQEHTGSCCYCSP</sequence>
<feature type="domain" description="RecX second three-helical" evidence="6">
    <location>
        <begin position="281"/>
        <end position="321"/>
    </location>
</feature>
<evidence type="ECO:0000313" key="8">
    <source>
        <dbReference type="EMBL" id="MBA4679051.1"/>
    </source>
</evidence>
<evidence type="ECO:0000259" key="6">
    <source>
        <dbReference type="Pfam" id="PF02631"/>
    </source>
</evidence>
<reference evidence="8" key="1">
    <citation type="journal article" date="2013" name="J. Plant Res.">
        <title>Effect of fungi and light on seed germination of three Opuntia species from semiarid lands of central Mexico.</title>
        <authorList>
            <person name="Delgado-Sanchez P."/>
            <person name="Jimenez-Bremont J.F."/>
            <person name="Guerrero-Gonzalez Mde L."/>
            <person name="Flores J."/>
        </authorList>
    </citation>
    <scope>NUCLEOTIDE SEQUENCE</scope>
    <source>
        <tissue evidence="8">Cladode</tissue>
    </source>
</reference>
<dbReference type="PANTHER" id="PTHR33602:SF1">
    <property type="entry name" value="REGULATORY PROTEIN RECX FAMILY PROTEIN"/>
    <property type="match status" value="1"/>
</dbReference>
<feature type="compositionally biased region" description="Polar residues" evidence="5">
    <location>
        <begin position="57"/>
        <end position="67"/>
    </location>
</feature>
<dbReference type="GO" id="GO:0006282">
    <property type="term" value="P:regulation of DNA repair"/>
    <property type="evidence" value="ECO:0007669"/>
    <property type="project" value="InterPro"/>
</dbReference>
<evidence type="ECO:0000256" key="1">
    <source>
        <dbReference type="ARBA" id="ARBA00004496"/>
    </source>
</evidence>
<evidence type="ECO:0000256" key="4">
    <source>
        <dbReference type="ARBA" id="ARBA00022490"/>
    </source>
</evidence>
<accession>A0A7C9B038</accession>
<dbReference type="InterPro" id="IPR036388">
    <property type="entry name" value="WH-like_DNA-bd_sf"/>
</dbReference>
<dbReference type="Pfam" id="PF02631">
    <property type="entry name" value="RecX_HTH2"/>
    <property type="match status" value="1"/>
</dbReference>
<dbReference type="PANTHER" id="PTHR33602">
    <property type="entry name" value="REGULATORY PROTEIN RECX FAMILY PROTEIN"/>
    <property type="match status" value="1"/>
</dbReference>
<comment type="similarity">
    <text evidence="2">Belongs to the RecX family.</text>
</comment>
<dbReference type="GO" id="GO:0005737">
    <property type="term" value="C:cytoplasm"/>
    <property type="evidence" value="ECO:0007669"/>
    <property type="project" value="UniProtKB-SubCell"/>
</dbReference>
<feature type="compositionally biased region" description="Polar residues" evidence="5">
    <location>
        <begin position="89"/>
        <end position="107"/>
    </location>
</feature>
<comment type="subcellular location">
    <subcellularLocation>
        <location evidence="1">Cytoplasm</location>
    </subcellularLocation>
</comment>
<dbReference type="HAMAP" id="MF_01114">
    <property type="entry name" value="RecX"/>
    <property type="match status" value="1"/>
</dbReference>
<feature type="region of interest" description="Disordered" evidence="5">
    <location>
        <begin position="53"/>
        <end position="107"/>
    </location>
</feature>
<proteinExistence type="inferred from homology"/>
<dbReference type="Pfam" id="PF21981">
    <property type="entry name" value="RecX_HTH3"/>
    <property type="match status" value="1"/>
</dbReference>
<dbReference type="EMBL" id="GISG01282155">
    <property type="protein sequence ID" value="MBA4679051.1"/>
    <property type="molecule type" value="Transcribed_RNA"/>
</dbReference>
<dbReference type="Gene3D" id="1.10.10.10">
    <property type="entry name" value="Winged helix-like DNA-binding domain superfamily/Winged helix DNA-binding domain"/>
    <property type="match status" value="2"/>
</dbReference>
<evidence type="ECO:0000256" key="2">
    <source>
        <dbReference type="ARBA" id="ARBA00009695"/>
    </source>
</evidence>
<dbReference type="InterPro" id="IPR003783">
    <property type="entry name" value="Regulatory_RecX"/>
</dbReference>
<evidence type="ECO:0000256" key="3">
    <source>
        <dbReference type="ARBA" id="ARBA00018111"/>
    </source>
</evidence>
<feature type="domain" description="RecX third three-helical" evidence="7">
    <location>
        <begin position="345"/>
        <end position="385"/>
    </location>
</feature>
<evidence type="ECO:0000259" key="7">
    <source>
        <dbReference type="Pfam" id="PF21981"/>
    </source>
</evidence>
<evidence type="ECO:0000256" key="5">
    <source>
        <dbReference type="SAM" id="MobiDB-lite"/>
    </source>
</evidence>
<organism evidence="8">
    <name type="scientific">Opuntia streptacantha</name>
    <name type="common">Prickly pear cactus</name>
    <name type="synonym">Opuntia cardona</name>
    <dbReference type="NCBI Taxonomy" id="393608"/>
    <lineage>
        <taxon>Eukaryota</taxon>
        <taxon>Viridiplantae</taxon>
        <taxon>Streptophyta</taxon>
        <taxon>Embryophyta</taxon>
        <taxon>Tracheophyta</taxon>
        <taxon>Spermatophyta</taxon>
        <taxon>Magnoliopsida</taxon>
        <taxon>eudicotyledons</taxon>
        <taxon>Gunneridae</taxon>
        <taxon>Pentapetalae</taxon>
        <taxon>Caryophyllales</taxon>
        <taxon>Cactineae</taxon>
        <taxon>Cactaceae</taxon>
        <taxon>Opuntioideae</taxon>
        <taxon>Opuntia</taxon>
    </lineage>
</organism>